<comment type="caution">
    <text evidence="1">The sequence shown here is derived from an EMBL/GenBank/DDBJ whole genome shotgun (WGS) entry which is preliminary data.</text>
</comment>
<name>A0A326U1Y4_THEHA</name>
<evidence type="ECO:0000313" key="2">
    <source>
        <dbReference type="Proteomes" id="UP000248806"/>
    </source>
</evidence>
<evidence type="ECO:0000313" key="1">
    <source>
        <dbReference type="EMBL" id="PZW24240.1"/>
    </source>
</evidence>
<reference evidence="1 2" key="1">
    <citation type="submission" date="2018-06" db="EMBL/GenBank/DDBJ databases">
        <title>Genomic Encyclopedia of Archaeal and Bacterial Type Strains, Phase II (KMG-II): from individual species to whole genera.</title>
        <authorList>
            <person name="Goeker M."/>
        </authorList>
    </citation>
    <scope>NUCLEOTIDE SEQUENCE [LARGE SCALE GENOMIC DNA]</scope>
    <source>
        <strain evidence="1 2">ATCC BAA-1881</strain>
    </source>
</reference>
<organism evidence="1 2">
    <name type="scientific">Thermosporothrix hazakensis</name>
    <dbReference type="NCBI Taxonomy" id="644383"/>
    <lineage>
        <taxon>Bacteria</taxon>
        <taxon>Bacillati</taxon>
        <taxon>Chloroflexota</taxon>
        <taxon>Ktedonobacteria</taxon>
        <taxon>Ktedonobacterales</taxon>
        <taxon>Thermosporotrichaceae</taxon>
        <taxon>Thermosporothrix</taxon>
    </lineage>
</organism>
<dbReference type="Proteomes" id="UP000248806">
    <property type="component" value="Unassembled WGS sequence"/>
</dbReference>
<sequence length="69" mass="8053">MFRPISDTPSLPLFNTRQTNRLIRSVMPYSRERYAPVQWERETGGLHQPSSDSMVVAHEMITMMKESAR</sequence>
<keyword evidence="2" id="KW-1185">Reference proteome</keyword>
<protein>
    <submittedName>
        <fullName evidence="1">Uncharacterized protein</fullName>
    </submittedName>
</protein>
<proteinExistence type="predicted"/>
<gene>
    <name evidence="1" type="ORF">EI42_04688</name>
</gene>
<dbReference type="AlphaFoldDB" id="A0A326U1Y4"/>
<accession>A0A326U1Y4</accession>
<dbReference type="EMBL" id="QKUF01000022">
    <property type="protein sequence ID" value="PZW24240.1"/>
    <property type="molecule type" value="Genomic_DNA"/>
</dbReference>